<dbReference type="RefSeq" id="WP_103895536.1">
    <property type="nucleotide sequence ID" value="NZ_FNUK01000004.1"/>
</dbReference>
<gene>
    <name evidence="1" type="ORF">SAMN05660865_00531</name>
</gene>
<evidence type="ECO:0000313" key="2">
    <source>
        <dbReference type="Proteomes" id="UP000242850"/>
    </source>
</evidence>
<protein>
    <submittedName>
        <fullName evidence="1">Predicted nucleotide-binding protein, sugar kinase/HSP70/actin superfamily</fullName>
    </submittedName>
</protein>
<accession>A0A1H5T3H0</accession>
<dbReference type="Proteomes" id="UP000242850">
    <property type="component" value="Unassembled WGS sequence"/>
</dbReference>
<dbReference type="GO" id="GO:0016301">
    <property type="term" value="F:kinase activity"/>
    <property type="evidence" value="ECO:0007669"/>
    <property type="project" value="UniProtKB-KW"/>
</dbReference>
<keyword evidence="1" id="KW-0418">Kinase</keyword>
<dbReference type="PANTHER" id="PTHR32329">
    <property type="entry name" value="BIFUNCTIONAL PROTEIN [INCLUDES 2-HYDROXYACYL-COA DEHYDRATASE (N-TER) AND ITS ACTIVATOR DOMAIN (C_TERM)-RELATED"/>
    <property type="match status" value="1"/>
</dbReference>
<dbReference type="AlphaFoldDB" id="A0A1H5T3H0"/>
<keyword evidence="2" id="KW-1185">Reference proteome</keyword>
<dbReference type="EMBL" id="FNUK01000004">
    <property type="protein sequence ID" value="SEF56698.1"/>
    <property type="molecule type" value="Genomic_DNA"/>
</dbReference>
<reference evidence="2" key="1">
    <citation type="submission" date="2016-10" db="EMBL/GenBank/DDBJ databases">
        <authorList>
            <person name="Varghese N."/>
            <person name="Submissions S."/>
        </authorList>
    </citation>
    <scope>NUCLEOTIDE SEQUENCE [LARGE SCALE GENOMIC DNA]</scope>
    <source>
        <strain evidence="2">DSM 5463</strain>
    </source>
</reference>
<name>A0A1H5T3H0_9CLOT</name>
<dbReference type="Gene3D" id="3.40.50.11900">
    <property type="match status" value="1"/>
</dbReference>
<proteinExistence type="predicted"/>
<dbReference type="PANTHER" id="PTHR32329:SF2">
    <property type="entry name" value="BIFUNCTIONAL PROTEIN [INCLUDES 2-HYDROXYACYL-COA DEHYDRATASE (N-TER) AND ITS ACTIVATOR DOMAIN (C_TERM)"/>
    <property type="match status" value="1"/>
</dbReference>
<sequence length="366" mass="41416">MKITFPHMGNVYIAAKFLMDGLGIDYVIPPLNSKRALEIGTLYSPEEICLPFKIMMGNYIESIEKGADTVILTGSCGPCRFGEYAELQMKILKKLGKNLDFIVFDLPSDIGFDELKRRIDKIALKSPKNKKEKVLALLDAYKIINLIDSLEAKAKYKAGYEKEKGECKRLLNECKKEVLKTNNPKEAISILKEYHRRIDNLKIDKSKNPIKVAIIGEIYTIIEPFSNLYIEDKLMDMGVSTKRTLSPSWWVYNTVLLSPLKLTARKIRKSAKEYLPIGIGGHGQECVGEAILSYKEGFDGAIQIFPLGCMPEIVSKSILPSISKDKDFPILSLVVDEMTGEAGYQTRIEAFIDLLERRRRYVLSRS</sequence>
<evidence type="ECO:0000313" key="1">
    <source>
        <dbReference type="EMBL" id="SEF56698.1"/>
    </source>
</evidence>
<dbReference type="InterPro" id="IPR051805">
    <property type="entry name" value="Dehydratase_Activator_Redct"/>
</dbReference>
<keyword evidence="1" id="KW-0808">Transferase</keyword>
<dbReference type="OrthoDB" id="9780120at2"/>
<organism evidence="1 2">
    <name type="scientific">Caloramator fervidus</name>
    <dbReference type="NCBI Taxonomy" id="29344"/>
    <lineage>
        <taxon>Bacteria</taxon>
        <taxon>Bacillati</taxon>
        <taxon>Bacillota</taxon>
        <taxon>Clostridia</taxon>
        <taxon>Eubacteriales</taxon>
        <taxon>Clostridiaceae</taxon>
        <taxon>Caloramator</taxon>
    </lineage>
</organism>